<dbReference type="PaxDb" id="2850-Phatr42600"/>
<dbReference type="GO" id="GO:0051999">
    <property type="term" value="P:mannosyl-inositol phosphorylceramide biosynthetic process"/>
    <property type="evidence" value="ECO:0007669"/>
    <property type="project" value="TreeGrafter"/>
</dbReference>
<dbReference type="PANTHER" id="PTHR32385">
    <property type="entry name" value="MANNOSYL PHOSPHORYLINOSITOL CERAMIDE SYNTHASE"/>
    <property type="match status" value="1"/>
</dbReference>
<sequence length="319" mass="36695">MPVMRRTPSEMVLLSKKTFVKRSTIRVTVKNSLAAISATLMLLVAFQLQFKLPVLHEDAADVDVESDVWYDGNEVPPILYFIHTKMDILADQKPVLFYENIQRTVRQYERAWGKTNLDVRFLTFESCRELVRHAAPDLLPHFDSDPEGRNHATICRVAALYVTGGYYFDVDMLTQRAWLPRGCSLATAFNPWNNIMQSILIAQPAHPLLKETFRVMLVHYEEYEKMSEGIERTSFHFNLGTKTLRIAYDNLHYQAPPRCFLRESKLNPPSGPRIFPDLPLQKGAFGGGCNFVIHNDNEVFFYSRIVGAGRTCRFTQEKL</sequence>
<dbReference type="SUPFAM" id="SSF53448">
    <property type="entry name" value="Nucleotide-diphospho-sugar transferases"/>
    <property type="match status" value="1"/>
</dbReference>
<dbReference type="OrthoDB" id="409543at2759"/>
<reference evidence="2" key="2">
    <citation type="submission" date="2008-08" db="EMBL/GenBank/DDBJ databases">
        <authorList>
            <consortium name="Diatom Consortium"/>
            <person name="Grigoriev I."/>
            <person name="Grimwood J."/>
            <person name="Kuo A."/>
            <person name="Otillar R.P."/>
            <person name="Salamov A."/>
            <person name="Detter J.C."/>
            <person name="Lindquist E."/>
            <person name="Shapiro H."/>
            <person name="Lucas S."/>
            <person name="Glavina del Rio T."/>
            <person name="Pitluck S."/>
            <person name="Rokhsar D."/>
            <person name="Bowler C."/>
        </authorList>
    </citation>
    <scope>GENOME REANNOTATION</scope>
    <source>
        <strain evidence="2">CCAP 1055/1</strain>
    </source>
</reference>
<dbReference type="GO" id="GO:0016020">
    <property type="term" value="C:membrane"/>
    <property type="evidence" value="ECO:0007669"/>
    <property type="project" value="GOC"/>
</dbReference>
<reference evidence="1 2" key="1">
    <citation type="journal article" date="2008" name="Nature">
        <title>The Phaeodactylum genome reveals the evolutionary history of diatom genomes.</title>
        <authorList>
            <person name="Bowler C."/>
            <person name="Allen A.E."/>
            <person name="Badger J.H."/>
            <person name="Grimwood J."/>
            <person name="Jabbari K."/>
            <person name="Kuo A."/>
            <person name="Maheswari U."/>
            <person name="Martens C."/>
            <person name="Maumus F."/>
            <person name="Otillar R.P."/>
            <person name="Rayko E."/>
            <person name="Salamov A."/>
            <person name="Vandepoele K."/>
            <person name="Beszteri B."/>
            <person name="Gruber A."/>
            <person name="Heijde M."/>
            <person name="Katinka M."/>
            <person name="Mock T."/>
            <person name="Valentin K."/>
            <person name="Verret F."/>
            <person name="Berges J.A."/>
            <person name="Brownlee C."/>
            <person name="Cadoret J.P."/>
            <person name="Chiovitti A."/>
            <person name="Choi C.J."/>
            <person name="Coesel S."/>
            <person name="De Martino A."/>
            <person name="Detter J.C."/>
            <person name="Durkin C."/>
            <person name="Falciatore A."/>
            <person name="Fournet J."/>
            <person name="Haruta M."/>
            <person name="Huysman M.J."/>
            <person name="Jenkins B.D."/>
            <person name="Jiroutova K."/>
            <person name="Jorgensen R.E."/>
            <person name="Joubert Y."/>
            <person name="Kaplan A."/>
            <person name="Kroger N."/>
            <person name="Kroth P.G."/>
            <person name="La Roche J."/>
            <person name="Lindquist E."/>
            <person name="Lommer M."/>
            <person name="Martin-Jezequel V."/>
            <person name="Lopez P.J."/>
            <person name="Lucas S."/>
            <person name="Mangogna M."/>
            <person name="McGinnis K."/>
            <person name="Medlin L.K."/>
            <person name="Montsant A."/>
            <person name="Oudot-Le Secq M.P."/>
            <person name="Napoli C."/>
            <person name="Obornik M."/>
            <person name="Parker M.S."/>
            <person name="Petit J.L."/>
            <person name="Porcel B.M."/>
            <person name="Poulsen N."/>
            <person name="Robison M."/>
            <person name="Rychlewski L."/>
            <person name="Rynearson T.A."/>
            <person name="Schmutz J."/>
            <person name="Shapiro H."/>
            <person name="Siaut M."/>
            <person name="Stanley M."/>
            <person name="Sussman M.R."/>
            <person name="Taylor A.R."/>
            <person name="Vardi A."/>
            <person name="von Dassow P."/>
            <person name="Vyverman W."/>
            <person name="Willis A."/>
            <person name="Wyrwicz L.S."/>
            <person name="Rokhsar D.S."/>
            <person name="Weissenbach J."/>
            <person name="Armbrust E.V."/>
            <person name="Green B.R."/>
            <person name="Van de Peer Y."/>
            <person name="Grigoriev I.V."/>
        </authorList>
    </citation>
    <scope>NUCLEOTIDE SEQUENCE [LARGE SCALE GENOMIC DNA]</scope>
    <source>
        <strain evidence="1 2">CCAP 1055/1</strain>
    </source>
</reference>
<dbReference type="HOGENOM" id="CLU_881281_0_0_1"/>
<dbReference type="AlphaFoldDB" id="B7FNW1"/>
<dbReference type="EMBL" id="CM000605">
    <property type="protein sequence ID" value="EEC51570.1"/>
    <property type="molecule type" value="Genomic_DNA"/>
</dbReference>
<name>B7FNW1_PHATC</name>
<dbReference type="eggNOG" id="ENOG502SB3V">
    <property type="taxonomic scope" value="Eukaryota"/>
</dbReference>
<accession>B7FNW1</accession>
<proteinExistence type="predicted"/>
<gene>
    <name evidence="1" type="ORF">PHATRDRAFT_42600</name>
</gene>
<evidence type="ECO:0000313" key="1">
    <source>
        <dbReference type="EMBL" id="EEC51570.1"/>
    </source>
</evidence>
<dbReference type="InParanoid" id="B7FNW1"/>
<dbReference type="GeneID" id="7195968"/>
<dbReference type="PANTHER" id="PTHR32385:SF15">
    <property type="entry name" value="INOSITOL PHOSPHOCERAMIDE MANNOSYLTRANSFERASE 1"/>
    <property type="match status" value="1"/>
</dbReference>
<evidence type="ECO:0000313" key="2">
    <source>
        <dbReference type="Proteomes" id="UP000000759"/>
    </source>
</evidence>
<keyword evidence="2" id="KW-1185">Reference proteome</keyword>
<dbReference type="RefSeq" id="XP_002177107.1">
    <property type="nucleotide sequence ID" value="XM_002177071.1"/>
</dbReference>
<organism evidence="1 2">
    <name type="scientific">Phaeodactylum tricornutum (strain CCAP 1055/1)</name>
    <dbReference type="NCBI Taxonomy" id="556484"/>
    <lineage>
        <taxon>Eukaryota</taxon>
        <taxon>Sar</taxon>
        <taxon>Stramenopiles</taxon>
        <taxon>Ochrophyta</taxon>
        <taxon>Bacillariophyta</taxon>
        <taxon>Bacillariophyceae</taxon>
        <taxon>Bacillariophycidae</taxon>
        <taxon>Naviculales</taxon>
        <taxon>Phaeodactylaceae</taxon>
        <taxon>Phaeodactylum</taxon>
    </lineage>
</organism>
<dbReference type="Proteomes" id="UP000000759">
    <property type="component" value="Chromosome 1"/>
</dbReference>
<dbReference type="GO" id="GO:0000030">
    <property type="term" value="F:mannosyltransferase activity"/>
    <property type="evidence" value="ECO:0007669"/>
    <property type="project" value="TreeGrafter"/>
</dbReference>
<dbReference type="Gene3D" id="3.90.550.20">
    <property type="match status" value="1"/>
</dbReference>
<dbReference type="KEGG" id="pti:PHATRDRAFT_42600"/>
<dbReference type="InterPro" id="IPR029044">
    <property type="entry name" value="Nucleotide-diphossugar_trans"/>
</dbReference>
<protein>
    <submittedName>
        <fullName evidence="1">Uncharacterized protein</fullName>
    </submittedName>
</protein>
<dbReference type="InterPro" id="IPR051706">
    <property type="entry name" value="Glycosyltransferase_domain"/>
</dbReference>